<evidence type="ECO:0000256" key="7">
    <source>
        <dbReference type="HAMAP-Rule" id="MF_02065"/>
    </source>
</evidence>
<evidence type="ECO:0000256" key="8">
    <source>
        <dbReference type="SAM" id="MobiDB-lite"/>
    </source>
</evidence>
<evidence type="ECO:0000256" key="5">
    <source>
        <dbReference type="ARBA" id="ARBA00023239"/>
    </source>
</evidence>
<comment type="caution">
    <text evidence="9">The sequence shown here is derived from an EMBL/GenBank/DDBJ whole genome shotgun (WGS) entry which is preliminary data.</text>
</comment>
<dbReference type="Proteomes" id="UP001157126">
    <property type="component" value="Unassembled WGS sequence"/>
</dbReference>
<feature type="site" description="Important for catalytic activity" evidence="7">
    <location>
        <position position="288"/>
    </location>
</feature>
<keyword evidence="2 7" id="KW-0812">Transmembrane</keyword>
<evidence type="ECO:0000256" key="3">
    <source>
        <dbReference type="ARBA" id="ARBA00022989"/>
    </source>
</evidence>
<accession>A0ABQ6ISB7</accession>
<comment type="catalytic activity">
    <reaction evidence="7">
        <text>a peptidoglycan chain = a peptidoglycan chain with N-acetyl-1,6-anhydromuramyl-[peptide] at the reducing end + a peptidoglycan chain with N-acetylglucosamine at the non-reducing end.</text>
        <dbReference type="EC" id="4.2.2.29"/>
    </reaction>
</comment>
<dbReference type="Gene3D" id="3.30.160.60">
    <property type="entry name" value="Classic Zinc Finger"/>
    <property type="match status" value="1"/>
</dbReference>
<feature type="transmembrane region" description="Helical" evidence="7">
    <location>
        <begin position="73"/>
        <end position="94"/>
    </location>
</feature>
<dbReference type="NCBIfam" id="TIGR00247">
    <property type="entry name" value="endolytic transglycosylase MltG"/>
    <property type="match status" value="1"/>
</dbReference>
<dbReference type="CDD" id="cd08010">
    <property type="entry name" value="MltG_like"/>
    <property type="match status" value="1"/>
</dbReference>
<proteinExistence type="inferred from homology"/>
<keyword evidence="4 7" id="KW-0472">Membrane</keyword>
<sequence length="412" mass="43994">MTDRHGHDDRPGNERHEGLGHDGHPHAGEPSYDALLAGHDAHEEHEVFTHEHGDHDDHEPGGPRHDPARRRRFIVLGVAVALLIGGIVLAFSVISPVVGGLLESKDYEGPGSGEVSVTVHQGDTGRDIATSLVGKGVVKTVESFEKALTDQPGDAIQPGTYTLNKEMKASDAVSRLRSGEARDEKVVTIREGLRATEIFAALSKGTGVPVADYEAAAKDPKALGLPAAAQGRLEGYLFPATYTFGPKVGAADQLKELVGQAKGRFSALGVDEAKMKDVVTIASIVEAEARMPQDRGKVAAVIENRLRIGMPLQMDSTVAYGVGKRALTTTDQERADDNPYNTYLHPGLPQGPINSPGAEAVKAAVDPPTGNWLYFVTVKPDTGETKFAATLDEHNANVREFQAYCQANPDKC</sequence>
<comment type="function">
    <text evidence="7">Functions as a peptidoglycan terminase that cleaves nascent peptidoglycan strands endolytically to terminate their elongation.</text>
</comment>
<dbReference type="PANTHER" id="PTHR30518:SF2">
    <property type="entry name" value="ENDOLYTIC MUREIN TRANSGLYCOSYLASE"/>
    <property type="match status" value="1"/>
</dbReference>
<feature type="region of interest" description="Disordered" evidence="8">
    <location>
        <begin position="1"/>
        <end position="33"/>
    </location>
</feature>
<dbReference type="InterPro" id="IPR003770">
    <property type="entry name" value="MLTG-like"/>
</dbReference>
<evidence type="ECO:0000256" key="2">
    <source>
        <dbReference type="ARBA" id="ARBA00022692"/>
    </source>
</evidence>
<keyword evidence="6 7" id="KW-0961">Cell wall biogenesis/degradation</keyword>
<keyword evidence="3 7" id="KW-1133">Transmembrane helix</keyword>
<evidence type="ECO:0000256" key="6">
    <source>
        <dbReference type="ARBA" id="ARBA00023316"/>
    </source>
</evidence>
<feature type="region of interest" description="Disordered" evidence="8">
    <location>
        <begin position="47"/>
        <end position="66"/>
    </location>
</feature>
<comment type="subcellular location">
    <subcellularLocation>
        <location evidence="7">Cell membrane</location>
        <topology evidence="7">Single-pass membrane protein</topology>
    </subcellularLocation>
</comment>
<keyword evidence="1 7" id="KW-1003">Cell membrane</keyword>
<gene>
    <name evidence="7" type="primary">mltG</name>
    <name evidence="9" type="ORF">GCM10025883_19910</name>
</gene>
<evidence type="ECO:0000313" key="10">
    <source>
        <dbReference type="Proteomes" id="UP001157126"/>
    </source>
</evidence>
<dbReference type="HAMAP" id="MF_02065">
    <property type="entry name" value="MltG"/>
    <property type="match status" value="1"/>
</dbReference>
<keyword evidence="10" id="KW-1185">Reference proteome</keyword>
<keyword evidence="5 7" id="KW-0456">Lyase</keyword>
<organism evidence="9 10">
    <name type="scientific">Mobilicoccus caccae</name>
    <dbReference type="NCBI Taxonomy" id="1859295"/>
    <lineage>
        <taxon>Bacteria</taxon>
        <taxon>Bacillati</taxon>
        <taxon>Actinomycetota</taxon>
        <taxon>Actinomycetes</taxon>
        <taxon>Micrococcales</taxon>
        <taxon>Dermatophilaceae</taxon>
        <taxon>Mobilicoccus</taxon>
    </lineage>
</organism>
<dbReference type="EMBL" id="BSUO01000001">
    <property type="protein sequence ID" value="GMA39946.1"/>
    <property type="molecule type" value="Genomic_DNA"/>
</dbReference>
<dbReference type="Pfam" id="PF02618">
    <property type="entry name" value="YceG"/>
    <property type="match status" value="1"/>
</dbReference>
<dbReference type="Gene3D" id="3.30.1490.480">
    <property type="entry name" value="Endolytic murein transglycosylase"/>
    <property type="match status" value="1"/>
</dbReference>
<name>A0ABQ6ISB7_9MICO</name>
<comment type="similarity">
    <text evidence="7">Belongs to the transglycosylase MltG family.</text>
</comment>
<evidence type="ECO:0000256" key="1">
    <source>
        <dbReference type="ARBA" id="ARBA00022475"/>
    </source>
</evidence>
<dbReference type="RefSeq" id="WP_284303733.1">
    <property type="nucleotide sequence ID" value="NZ_BSUO01000001.1"/>
</dbReference>
<evidence type="ECO:0000313" key="9">
    <source>
        <dbReference type="EMBL" id="GMA39946.1"/>
    </source>
</evidence>
<reference evidence="10" key="1">
    <citation type="journal article" date="2019" name="Int. J. Syst. Evol. Microbiol.">
        <title>The Global Catalogue of Microorganisms (GCM) 10K type strain sequencing project: providing services to taxonomists for standard genome sequencing and annotation.</title>
        <authorList>
            <consortium name="The Broad Institute Genomics Platform"/>
            <consortium name="The Broad Institute Genome Sequencing Center for Infectious Disease"/>
            <person name="Wu L."/>
            <person name="Ma J."/>
        </authorList>
    </citation>
    <scope>NUCLEOTIDE SEQUENCE [LARGE SCALE GENOMIC DNA]</scope>
    <source>
        <strain evidence="10">NBRC 113072</strain>
    </source>
</reference>
<protein>
    <recommendedName>
        <fullName evidence="7">Endolytic murein transglycosylase</fullName>
        <ecNumber evidence="7">4.2.2.29</ecNumber>
    </recommendedName>
    <alternativeName>
        <fullName evidence="7">Peptidoglycan lytic transglycosylase</fullName>
    </alternativeName>
    <alternativeName>
        <fullName evidence="7">Peptidoglycan polymerization terminase</fullName>
    </alternativeName>
</protein>
<dbReference type="EC" id="4.2.2.29" evidence="7"/>
<evidence type="ECO:0000256" key="4">
    <source>
        <dbReference type="ARBA" id="ARBA00023136"/>
    </source>
</evidence>
<dbReference type="PANTHER" id="PTHR30518">
    <property type="entry name" value="ENDOLYTIC MUREIN TRANSGLYCOSYLASE"/>
    <property type="match status" value="1"/>
</dbReference>
<feature type="compositionally biased region" description="Basic and acidic residues" evidence="8">
    <location>
        <begin position="1"/>
        <end position="27"/>
    </location>
</feature>